<evidence type="ECO:0000256" key="1">
    <source>
        <dbReference type="SAM" id="MobiDB-lite"/>
    </source>
</evidence>
<comment type="caution">
    <text evidence="3">The sequence shown here is derived from an EMBL/GenBank/DDBJ whole genome shotgun (WGS) entry which is preliminary data.</text>
</comment>
<keyword evidence="4" id="KW-1185">Reference proteome</keyword>
<dbReference type="EMBL" id="BAAARV010000071">
    <property type="protein sequence ID" value="GAA2371529.1"/>
    <property type="molecule type" value="Genomic_DNA"/>
</dbReference>
<feature type="region of interest" description="Disordered" evidence="1">
    <location>
        <begin position="33"/>
        <end position="52"/>
    </location>
</feature>
<name>A0ABP5U7R4_9ACTN</name>
<feature type="chain" id="PRO_5047515617" description="Lipoprotein" evidence="2">
    <location>
        <begin position="33"/>
        <end position="267"/>
    </location>
</feature>
<accession>A0ABP5U7R4</accession>
<keyword evidence="2" id="KW-0732">Signal</keyword>
<sequence length="267" mass="27656">MPGPARPGRLSGMRRVPIIAAALLLAAGCAKPGTGPGGPGGSAEPTVDPGRPEWGTFAVTVTGVRPGPDARTALVDVEVATGREGCSREPKIDRYTEEDGRVYASVVQEVVVKGCPSKAPGVATLTAPAPLGERMLVLNEEAWTPAGAQYRKCDKELGCDPPADHCDSTWVRAAVRGLDVSRHSQGSVEACDGTWLVMTVPDDPVACGAGGRPGCTPRTTIRRYFMRFAEGHGWTTVSGSTGPGCGQVASVEPAFPTRLCVDLPAPG</sequence>
<evidence type="ECO:0000256" key="2">
    <source>
        <dbReference type="SAM" id="SignalP"/>
    </source>
</evidence>
<evidence type="ECO:0000313" key="4">
    <source>
        <dbReference type="Proteomes" id="UP001501444"/>
    </source>
</evidence>
<organism evidence="3 4">
    <name type="scientific">Dactylosporangium salmoneum</name>
    <dbReference type="NCBI Taxonomy" id="53361"/>
    <lineage>
        <taxon>Bacteria</taxon>
        <taxon>Bacillati</taxon>
        <taxon>Actinomycetota</taxon>
        <taxon>Actinomycetes</taxon>
        <taxon>Micromonosporales</taxon>
        <taxon>Micromonosporaceae</taxon>
        <taxon>Dactylosporangium</taxon>
    </lineage>
</organism>
<gene>
    <name evidence="3" type="ORF">GCM10010170_073060</name>
</gene>
<dbReference type="PROSITE" id="PS51257">
    <property type="entry name" value="PROKAR_LIPOPROTEIN"/>
    <property type="match status" value="1"/>
</dbReference>
<proteinExistence type="predicted"/>
<protein>
    <recommendedName>
        <fullName evidence="5">Lipoprotein</fullName>
    </recommendedName>
</protein>
<evidence type="ECO:0008006" key="5">
    <source>
        <dbReference type="Google" id="ProtNLM"/>
    </source>
</evidence>
<dbReference type="Proteomes" id="UP001501444">
    <property type="component" value="Unassembled WGS sequence"/>
</dbReference>
<reference evidence="4" key="1">
    <citation type="journal article" date="2019" name="Int. J. Syst. Evol. Microbiol.">
        <title>The Global Catalogue of Microorganisms (GCM) 10K type strain sequencing project: providing services to taxonomists for standard genome sequencing and annotation.</title>
        <authorList>
            <consortium name="The Broad Institute Genomics Platform"/>
            <consortium name="The Broad Institute Genome Sequencing Center for Infectious Disease"/>
            <person name="Wu L."/>
            <person name="Ma J."/>
        </authorList>
    </citation>
    <scope>NUCLEOTIDE SEQUENCE [LARGE SCALE GENOMIC DNA]</scope>
    <source>
        <strain evidence="4">JCM 3272</strain>
    </source>
</reference>
<evidence type="ECO:0000313" key="3">
    <source>
        <dbReference type="EMBL" id="GAA2371529.1"/>
    </source>
</evidence>
<feature type="signal peptide" evidence="2">
    <location>
        <begin position="1"/>
        <end position="32"/>
    </location>
</feature>